<reference evidence="2 3" key="1">
    <citation type="submission" date="2016-10" db="EMBL/GenBank/DDBJ databases">
        <authorList>
            <person name="de Groot N.N."/>
        </authorList>
    </citation>
    <scope>NUCLEOTIDE SEQUENCE [LARGE SCALE GENOMIC DNA]</scope>
    <source>
        <strain evidence="2 3">CGMCC 4.2026</strain>
    </source>
</reference>
<keyword evidence="2" id="KW-0255">Endonuclease</keyword>
<name>A0A1H8MQG0_9ACTN</name>
<dbReference type="EMBL" id="FODD01000019">
    <property type="protein sequence ID" value="SEO19539.1"/>
    <property type="molecule type" value="Genomic_DNA"/>
</dbReference>
<sequence length="93" mass="10380">MLSPHLWTPPPRPDGWRAGDLDRLPDAPRHIEVLDGSLVLRGPQRLWHSRLKSQLIAAPAEGEPDAFLVCAGMTVWLDERNRLEPDVLLTTAA</sequence>
<gene>
    <name evidence="2" type="ORF">SAMN05216267_1019135</name>
</gene>
<keyword evidence="2" id="KW-0540">Nuclease</keyword>
<protein>
    <submittedName>
        <fullName evidence="2">Putative restriction endonuclease</fullName>
    </submittedName>
</protein>
<accession>A0A1H8MQG0</accession>
<evidence type="ECO:0000313" key="2">
    <source>
        <dbReference type="EMBL" id="SEO19539.1"/>
    </source>
</evidence>
<keyword evidence="2" id="KW-0378">Hydrolase</keyword>
<organism evidence="2 3">
    <name type="scientific">Actinacidiphila rubida</name>
    <dbReference type="NCBI Taxonomy" id="310780"/>
    <lineage>
        <taxon>Bacteria</taxon>
        <taxon>Bacillati</taxon>
        <taxon>Actinomycetota</taxon>
        <taxon>Actinomycetes</taxon>
        <taxon>Kitasatosporales</taxon>
        <taxon>Streptomycetaceae</taxon>
        <taxon>Actinacidiphila</taxon>
    </lineage>
</organism>
<dbReference type="Proteomes" id="UP000181951">
    <property type="component" value="Unassembled WGS sequence"/>
</dbReference>
<dbReference type="RefSeq" id="WP_069461919.1">
    <property type="nucleotide sequence ID" value="NZ_FODD01000019.1"/>
</dbReference>
<dbReference type="OrthoDB" id="5524117at2"/>
<proteinExistence type="predicted"/>
<evidence type="ECO:0000313" key="3">
    <source>
        <dbReference type="Proteomes" id="UP000181951"/>
    </source>
</evidence>
<keyword evidence="3" id="KW-1185">Reference proteome</keyword>
<feature type="region of interest" description="Disordered" evidence="1">
    <location>
        <begin position="1"/>
        <end position="21"/>
    </location>
</feature>
<dbReference type="AlphaFoldDB" id="A0A1H8MQG0"/>
<dbReference type="GO" id="GO:0004519">
    <property type="term" value="F:endonuclease activity"/>
    <property type="evidence" value="ECO:0007669"/>
    <property type="project" value="UniProtKB-KW"/>
</dbReference>
<evidence type="ECO:0000256" key="1">
    <source>
        <dbReference type="SAM" id="MobiDB-lite"/>
    </source>
</evidence>
<dbReference type="STRING" id="310780.SAMN05216267_1019135"/>